<sequence>MSLQVAGSSVRLICTDSHDILAFSQCYFIYNALLPSKLSFYRLFVSVRILCILYFPSINMLSRHHSYDYILLALSMFLAKFVFII</sequence>
<accession>A0A6A6XGE0</accession>
<evidence type="ECO:0000313" key="3">
    <source>
        <dbReference type="Proteomes" id="UP000799757"/>
    </source>
</evidence>
<evidence type="ECO:0000313" key="2">
    <source>
        <dbReference type="EMBL" id="KAF2795559.1"/>
    </source>
</evidence>
<name>A0A6A6XGE0_9PLEO</name>
<feature type="transmembrane region" description="Helical" evidence="1">
    <location>
        <begin position="67"/>
        <end position="84"/>
    </location>
</feature>
<organism evidence="2 3">
    <name type="scientific">Melanomma pulvis-pyrius CBS 109.77</name>
    <dbReference type="NCBI Taxonomy" id="1314802"/>
    <lineage>
        <taxon>Eukaryota</taxon>
        <taxon>Fungi</taxon>
        <taxon>Dikarya</taxon>
        <taxon>Ascomycota</taxon>
        <taxon>Pezizomycotina</taxon>
        <taxon>Dothideomycetes</taxon>
        <taxon>Pleosporomycetidae</taxon>
        <taxon>Pleosporales</taxon>
        <taxon>Melanommataceae</taxon>
        <taxon>Melanomma</taxon>
    </lineage>
</organism>
<proteinExistence type="predicted"/>
<feature type="transmembrane region" description="Helical" evidence="1">
    <location>
        <begin position="38"/>
        <end position="55"/>
    </location>
</feature>
<gene>
    <name evidence="2" type="ORF">K505DRAFT_11315</name>
</gene>
<keyword evidence="1" id="KW-0812">Transmembrane</keyword>
<dbReference type="AlphaFoldDB" id="A0A6A6XGE0"/>
<keyword evidence="1" id="KW-1133">Transmembrane helix</keyword>
<reference evidence="2" key="1">
    <citation type="journal article" date="2020" name="Stud. Mycol.">
        <title>101 Dothideomycetes genomes: a test case for predicting lifestyles and emergence of pathogens.</title>
        <authorList>
            <person name="Haridas S."/>
            <person name="Albert R."/>
            <person name="Binder M."/>
            <person name="Bloem J."/>
            <person name="Labutti K."/>
            <person name="Salamov A."/>
            <person name="Andreopoulos B."/>
            <person name="Baker S."/>
            <person name="Barry K."/>
            <person name="Bills G."/>
            <person name="Bluhm B."/>
            <person name="Cannon C."/>
            <person name="Castanera R."/>
            <person name="Culley D."/>
            <person name="Daum C."/>
            <person name="Ezra D."/>
            <person name="Gonzalez J."/>
            <person name="Henrissat B."/>
            <person name="Kuo A."/>
            <person name="Liang C."/>
            <person name="Lipzen A."/>
            <person name="Lutzoni F."/>
            <person name="Magnuson J."/>
            <person name="Mondo S."/>
            <person name="Nolan M."/>
            <person name="Ohm R."/>
            <person name="Pangilinan J."/>
            <person name="Park H.-J."/>
            <person name="Ramirez L."/>
            <person name="Alfaro M."/>
            <person name="Sun H."/>
            <person name="Tritt A."/>
            <person name="Yoshinaga Y."/>
            <person name="Zwiers L.-H."/>
            <person name="Turgeon B."/>
            <person name="Goodwin S."/>
            <person name="Spatafora J."/>
            <person name="Crous P."/>
            <person name="Grigoriev I."/>
        </authorList>
    </citation>
    <scope>NUCLEOTIDE SEQUENCE</scope>
    <source>
        <strain evidence="2">CBS 109.77</strain>
    </source>
</reference>
<keyword evidence="1" id="KW-0472">Membrane</keyword>
<dbReference type="EMBL" id="MU001855">
    <property type="protein sequence ID" value="KAF2795559.1"/>
    <property type="molecule type" value="Genomic_DNA"/>
</dbReference>
<evidence type="ECO:0000256" key="1">
    <source>
        <dbReference type="SAM" id="Phobius"/>
    </source>
</evidence>
<dbReference type="Proteomes" id="UP000799757">
    <property type="component" value="Unassembled WGS sequence"/>
</dbReference>
<protein>
    <submittedName>
        <fullName evidence="2">Uncharacterized protein</fullName>
    </submittedName>
</protein>
<keyword evidence="3" id="KW-1185">Reference proteome</keyword>